<comment type="subcellular location">
    <subcellularLocation>
        <location evidence="3">Cytoplasm</location>
    </subcellularLocation>
</comment>
<keyword evidence="19" id="KW-1185">Reference proteome</keyword>
<evidence type="ECO:0000313" key="19">
    <source>
        <dbReference type="Proteomes" id="UP000294656"/>
    </source>
</evidence>
<evidence type="ECO:0000256" key="2">
    <source>
        <dbReference type="ARBA" id="ARBA00001974"/>
    </source>
</evidence>
<reference evidence="18 19" key="1">
    <citation type="submission" date="2019-03" db="EMBL/GenBank/DDBJ databases">
        <title>Genomic Encyclopedia of Type Strains, Phase III (KMG-III): the genomes of soil and plant-associated and newly described type strains.</title>
        <authorList>
            <person name="Whitman W."/>
        </authorList>
    </citation>
    <scope>NUCLEOTIDE SEQUENCE [LARGE SCALE GENOMIC DNA]</scope>
    <source>
        <strain evidence="18 19">CECT 7378</strain>
    </source>
</reference>
<dbReference type="Gene3D" id="3.50.50.60">
    <property type="entry name" value="FAD/NAD(P)-binding domain"/>
    <property type="match status" value="1"/>
</dbReference>
<name>A0A4R6ME12_9GAMM</name>
<dbReference type="InterPro" id="IPR001763">
    <property type="entry name" value="Rhodanese-like_dom"/>
</dbReference>
<feature type="domain" description="Rhodanese" evidence="17">
    <location>
        <begin position="35"/>
        <end position="79"/>
    </location>
</feature>
<dbReference type="PANTHER" id="PTHR13847">
    <property type="entry name" value="SARCOSINE DEHYDROGENASE-RELATED"/>
    <property type="match status" value="1"/>
</dbReference>
<gene>
    <name evidence="18" type="ORF">DFP79_0812</name>
</gene>
<evidence type="ECO:0000256" key="3">
    <source>
        <dbReference type="ARBA" id="ARBA00004496"/>
    </source>
</evidence>
<dbReference type="GO" id="GO:0008115">
    <property type="term" value="F:sarcosine oxidase activity"/>
    <property type="evidence" value="ECO:0007669"/>
    <property type="project" value="InterPro"/>
</dbReference>
<dbReference type="GO" id="GO:0000166">
    <property type="term" value="F:nucleotide binding"/>
    <property type="evidence" value="ECO:0007669"/>
    <property type="project" value="UniProtKB-KW"/>
</dbReference>
<keyword evidence="5" id="KW-0285">Flavoprotein</keyword>
<dbReference type="GO" id="GO:0005737">
    <property type="term" value="C:cytoplasm"/>
    <property type="evidence" value="ECO:0007669"/>
    <property type="project" value="UniProtKB-SubCell"/>
</dbReference>
<evidence type="ECO:0000256" key="9">
    <source>
        <dbReference type="ARBA" id="ARBA00023002"/>
    </source>
</evidence>
<evidence type="ECO:0000256" key="5">
    <source>
        <dbReference type="ARBA" id="ARBA00022630"/>
    </source>
</evidence>
<keyword evidence="4" id="KW-0963">Cytoplasm</keyword>
<comment type="caution">
    <text evidence="18">The sequence shown here is derived from an EMBL/GenBank/DDBJ whole genome shotgun (WGS) entry which is preliminary data.</text>
</comment>
<dbReference type="EC" id="1.5.3.24" evidence="11"/>
<evidence type="ECO:0000256" key="8">
    <source>
        <dbReference type="ARBA" id="ARBA00022827"/>
    </source>
</evidence>
<evidence type="ECO:0000256" key="14">
    <source>
        <dbReference type="ARBA" id="ARBA00044295"/>
    </source>
</evidence>
<accession>A0A4R6ME12</accession>
<dbReference type="Proteomes" id="UP000294656">
    <property type="component" value="Unassembled WGS sequence"/>
</dbReference>
<dbReference type="EMBL" id="SNXC01000009">
    <property type="protein sequence ID" value="TDO99804.1"/>
    <property type="molecule type" value="Genomic_DNA"/>
</dbReference>
<dbReference type="Gene3D" id="3.30.9.10">
    <property type="entry name" value="D-Amino Acid Oxidase, subunit A, domain 2"/>
    <property type="match status" value="1"/>
</dbReference>
<keyword evidence="8" id="KW-0274">FAD</keyword>
<dbReference type="OrthoDB" id="9815989at2"/>
<keyword evidence="7" id="KW-0547">Nucleotide-binding</keyword>
<sequence length="417" mass="45507">MQHYSGFGLLKHSLSHHENWQRIWRNPTPKKKYDVIIVGGGGHGLATAYYLAKQFGVTNVAVIEKGYLGGGNTARNTTIVRSNYLWDEAAHLYEHSMKLWEGLSQDLNYNVMFSQRGCLNLGHTLQDMRDIERRVNANRLNGIDGEVLDAQQVKEIVPILDCSSDRRYPVMGASWQPRAGVARHDAVAWGFARGADAHGVDLIQQTEVVDFIIEDGTVVGVKTDRYGEIKADRVGCVVAGNSSVLAAKAGFELPLESHPLQALVSEPIKPILDTVVMSNHVHGYASQSDKGDLVIGAGIDGYTGYGQRGSYGTIEHTLQAIVEMFPIFSRVRMNRQWGGIVDTCPDACPIVSETPVKNLFFNCGWGTGGFKATPGSGNVFAASLAKGEMHELAKPFSMFRYHNGALVDEHGAAGVAH</sequence>
<evidence type="ECO:0000256" key="1">
    <source>
        <dbReference type="ARBA" id="ARBA00001917"/>
    </source>
</evidence>
<comment type="catalytic activity">
    <reaction evidence="16">
        <text>sarcosine + (6S)-5,6,7,8-tetrahydrofolate + O2 = (6R)-5,10-methylene-5,6,7,8-tetrahydrofolate + glycine + H2O2</text>
        <dbReference type="Rhea" id="RHEA:70455"/>
        <dbReference type="ChEBI" id="CHEBI:15379"/>
        <dbReference type="ChEBI" id="CHEBI:15636"/>
        <dbReference type="ChEBI" id="CHEBI:16240"/>
        <dbReference type="ChEBI" id="CHEBI:57305"/>
        <dbReference type="ChEBI" id="CHEBI:57433"/>
        <dbReference type="ChEBI" id="CHEBI:57453"/>
        <dbReference type="EC" id="1.5.3.24"/>
    </reaction>
</comment>
<evidence type="ECO:0000256" key="4">
    <source>
        <dbReference type="ARBA" id="ARBA00022490"/>
    </source>
</evidence>
<evidence type="ECO:0000256" key="11">
    <source>
        <dbReference type="ARBA" id="ARBA00044044"/>
    </source>
</evidence>
<comment type="cofactor">
    <cofactor evidence="2">
        <name>FAD</name>
        <dbReference type="ChEBI" id="CHEBI:57692"/>
    </cofactor>
</comment>
<comment type="cofactor">
    <cofactor evidence="1">
        <name>FMN</name>
        <dbReference type="ChEBI" id="CHEBI:58210"/>
    </cofactor>
</comment>
<keyword evidence="6" id="KW-0288">FMN</keyword>
<dbReference type="InterPro" id="IPR006076">
    <property type="entry name" value="FAD-dep_OxRdtase"/>
</dbReference>
<evidence type="ECO:0000256" key="6">
    <source>
        <dbReference type="ARBA" id="ARBA00022643"/>
    </source>
</evidence>
<evidence type="ECO:0000256" key="12">
    <source>
        <dbReference type="ARBA" id="ARBA00044150"/>
    </source>
</evidence>
<evidence type="ECO:0000259" key="17">
    <source>
        <dbReference type="PROSITE" id="PS50206"/>
    </source>
</evidence>
<comment type="similarity">
    <text evidence="10">Belongs to the SoxB family.</text>
</comment>
<organism evidence="18 19">
    <name type="scientific">Marinomonas balearica</name>
    <dbReference type="NCBI Taxonomy" id="491947"/>
    <lineage>
        <taxon>Bacteria</taxon>
        <taxon>Pseudomonadati</taxon>
        <taxon>Pseudomonadota</taxon>
        <taxon>Gammaproteobacteria</taxon>
        <taxon>Oceanospirillales</taxon>
        <taxon>Oceanospirillaceae</taxon>
        <taxon>Marinomonas</taxon>
    </lineage>
</organism>
<dbReference type="Pfam" id="PF01266">
    <property type="entry name" value="DAO"/>
    <property type="match status" value="1"/>
</dbReference>
<comment type="catalytic activity">
    <reaction evidence="15">
        <text>sarcosine + O2 + H2O = formaldehyde + glycine + H2O2</text>
        <dbReference type="Rhea" id="RHEA:13313"/>
        <dbReference type="ChEBI" id="CHEBI:15377"/>
        <dbReference type="ChEBI" id="CHEBI:15379"/>
        <dbReference type="ChEBI" id="CHEBI:16240"/>
        <dbReference type="ChEBI" id="CHEBI:16842"/>
        <dbReference type="ChEBI" id="CHEBI:57305"/>
        <dbReference type="ChEBI" id="CHEBI:57433"/>
    </reaction>
</comment>
<dbReference type="PANTHER" id="PTHR13847:SF287">
    <property type="entry name" value="FAD-DEPENDENT OXIDOREDUCTASE DOMAIN-CONTAINING PROTEIN 1"/>
    <property type="match status" value="1"/>
</dbReference>
<dbReference type="GO" id="GO:0046653">
    <property type="term" value="P:tetrahydrofolate metabolic process"/>
    <property type="evidence" value="ECO:0007669"/>
    <property type="project" value="InterPro"/>
</dbReference>
<proteinExistence type="inferred from homology"/>
<protein>
    <recommendedName>
        <fullName evidence="12">Sarcosine oxidase subunit beta</fullName>
        <ecNumber evidence="11">1.5.3.24</ecNumber>
    </recommendedName>
    <alternativeName>
        <fullName evidence="13">Sarcosine oxidase (5,10-methylenetetrahydrofolate-forming) subunit beta</fullName>
    </alternativeName>
    <alternativeName>
        <fullName evidence="14">Tetrameric sarcosine oxidase subunit beta</fullName>
    </alternativeName>
</protein>
<dbReference type="SUPFAM" id="SSF51905">
    <property type="entry name" value="FAD/NAD(P)-binding domain"/>
    <property type="match status" value="1"/>
</dbReference>
<dbReference type="InterPro" id="IPR036188">
    <property type="entry name" value="FAD/NAD-bd_sf"/>
</dbReference>
<dbReference type="InterPro" id="IPR006278">
    <property type="entry name" value="SoxB"/>
</dbReference>
<dbReference type="PROSITE" id="PS50206">
    <property type="entry name" value="RHODANESE_3"/>
    <property type="match status" value="1"/>
</dbReference>
<evidence type="ECO:0000256" key="13">
    <source>
        <dbReference type="ARBA" id="ARBA00044216"/>
    </source>
</evidence>
<dbReference type="AlphaFoldDB" id="A0A4R6ME12"/>
<evidence type="ECO:0000256" key="15">
    <source>
        <dbReference type="ARBA" id="ARBA00047316"/>
    </source>
</evidence>
<dbReference type="RefSeq" id="WP_133502632.1">
    <property type="nucleotide sequence ID" value="NZ_SNXC01000009.1"/>
</dbReference>
<keyword evidence="9" id="KW-0560">Oxidoreductase</keyword>
<evidence type="ECO:0000256" key="16">
    <source>
        <dbReference type="ARBA" id="ARBA00048917"/>
    </source>
</evidence>
<evidence type="ECO:0000313" key="18">
    <source>
        <dbReference type="EMBL" id="TDO99804.1"/>
    </source>
</evidence>
<dbReference type="NCBIfam" id="TIGR01373">
    <property type="entry name" value="soxB"/>
    <property type="match status" value="1"/>
</dbReference>
<evidence type="ECO:0000256" key="10">
    <source>
        <dbReference type="ARBA" id="ARBA00043973"/>
    </source>
</evidence>
<evidence type="ECO:0000256" key="7">
    <source>
        <dbReference type="ARBA" id="ARBA00022741"/>
    </source>
</evidence>